<dbReference type="Gene3D" id="2.60.40.1180">
    <property type="entry name" value="Golgi alpha-mannosidase II"/>
    <property type="match status" value="1"/>
</dbReference>
<evidence type="ECO:0000256" key="3">
    <source>
        <dbReference type="ARBA" id="ARBA00022801"/>
    </source>
</evidence>
<keyword evidence="3 5" id="KW-0378">Hydrolase</keyword>
<dbReference type="PANTHER" id="PTHR11452:SF75">
    <property type="entry name" value="ALPHA-GALACTOSIDASE MEL1"/>
    <property type="match status" value="1"/>
</dbReference>
<dbReference type="PROSITE" id="PS00512">
    <property type="entry name" value="ALPHA_GALACTOSIDASE"/>
    <property type="match status" value="1"/>
</dbReference>
<evidence type="ECO:0000256" key="6">
    <source>
        <dbReference type="SAM" id="SignalP"/>
    </source>
</evidence>
<dbReference type="GO" id="GO:0005975">
    <property type="term" value="P:carbohydrate metabolic process"/>
    <property type="evidence" value="ECO:0007669"/>
    <property type="project" value="InterPro"/>
</dbReference>
<evidence type="ECO:0000256" key="4">
    <source>
        <dbReference type="ARBA" id="ARBA00023295"/>
    </source>
</evidence>
<feature type="chain" id="PRO_5004666191" description="Alpha-galactosidase" evidence="6">
    <location>
        <begin position="27"/>
        <end position="523"/>
    </location>
</feature>
<dbReference type="PATRIC" id="fig|1246995.3.peg.3470"/>
<comment type="similarity">
    <text evidence="1 5">Belongs to the glycosyl hydrolase 27 family.</text>
</comment>
<dbReference type="InterPro" id="IPR013785">
    <property type="entry name" value="Aldolase_TIM"/>
</dbReference>
<keyword evidence="5" id="KW-1015">Disulfide bond</keyword>
<dbReference type="RefSeq" id="WP_023361873.1">
    <property type="nucleotide sequence ID" value="NC_022657.1"/>
</dbReference>
<protein>
    <recommendedName>
        <fullName evidence="5">Alpha-galactosidase</fullName>
        <ecNumber evidence="5">3.2.1.22</ecNumber>
    </recommendedName>
    <alternativeName>
        <fullName evidence="5">Melibiase</fullName>
    </alternativeName>
</protein>
<dbReference type="InterPro" id="IPR035992">
    <property type="entry name" value="Ricin_B-like_lectins"/>
</dbReference>
<dbReference type="InterPro" id="IPR017853">
    <property type="entry name" value="GH"/>
</dbReference>
<dbReference type="HOGENOM" id="CLU_013093_3_2_11"/>
<dbReference type="CDD" id="cd23418">
    <property type="entry name" value="beta-trefoil_Ricin_XLN-like"/>
    <property type="match status" value="1"/>
</dbReference>
<dbReference type="KEGG" id="afs:AFR_17105"/>
<dbReference type="OrthoDB" id="9807519at2"/>
<dbReference type="CDD" id="cd14792">
    <property type="entry name" value="GH27"/>
    <property type="match status" value="1"/>
</dbReference>
<comment type="catalytic activity">
    <reaction evidence="5">
        <text>Hydrolysis of terminal, non-reducing alpha-D-galactose residues in alpha-D-galactosides, including galactose oligosaccharides, galactomannans and galactolipids.</text>
        <dbReference type="EC" id="3.2.1.22"/>
    </reaction>
</comment>
<dbReference type="InterPro" id="IPR000111">
    <property type="entry name" value="Glyco_hydro_27/36_CS"/>
</dbReference>
<dbReference type="Pfam" id="PF17801">
    <property type="entry name" value="Melibiase_C"/>
    <property type="match status" value="1"/>
</dbReference>
<feature type="domain" description="Ricin B lectin" evidence="7">
    <location>
        <begin position="396"/>
        <end position="523"/>
    </location>
</feature>
<dbReference type="AlphaFoldDB" id="U5VXU7"/>
<dbReference type="GO" id="GO:0004557">
    <property type="term" value="F:alpha-galactosidase activity"/>
    <property type="evidence" value="ECO:0007669"/>
    <property type="project" value="UniProtKB-EC"/>
</dbReference>
<evidence type="ECO:0000259" key="7">
    <source>
        <dbReference type="SMART" id="SM00458"/>
    </source>
</evidence>
<dbReference type="Proteomes" id="UP000017746">
    <property type="component" value="Chromosome"/>
</dbReference>
<organism evidence="8 9">
    <name type="scientific">Actinoplanes friuliensis DSM 7358</name>
    <dbReference type="NCBI Taxonomy" id="1246995"/>
    <lineage>
        <taxon>Bacteria</taxon>
        <taxon>Bacillati</taxon>
        <taxon>Actinomycetota</taxon>
        <taxon>Actinomycetes</taxon>
        <taxon>Micromonosporales</taxon>
        <taxon>Micromonosporaceae</taxon>
        <taxon>Actinoplanes</taxon>
    </lineage>
</organism>
<keyword evidence="4 5" id="KW-0326">Glycosidase</keyword>
<dbReference type="PRINTS" id="PR00740">
    <property type="entry name" value="GLHYDRLASE27"/>
</dbReference>
<keyword evidence="9" id="KW-1185">Reference proteome</keyword>
<sequence>MRIRRIVLSLLLVVAAVPALQSPAAAIDNGLARTPPMGFNNWNSTWCRAEFNEAMIKGIADLFVDKGLKAAGYQYVNLDDCWAQRQRDAQGNLVPDLTRFPNGIKALADYVHGKGLKFGIYTSAGTATCAPEGFPGGLDHEDQDARLFASYGVDYLKYDNCNNQGRDAVQRYTRMRDALAATGRPIILALCEWGENQPWRWAGAVGNLWRTTGDIEDNWGSVLNIIRQNSVLAAYAKPGFWNDPDMLEVGNGGMTDTEYRTHFSLWSMMSAPLLIGSDLRTASASTLSILTNTAVIAIDQDPLGKAAYVVRNSGGQWVFSKVLANGDRAVALFNENGSATTISTSAAQAGMNAAGSYTLRDLWSGSTTTTSGTISATVPAHGTVVYRVSGGSAYAGHSLVGQGSGQCLDVHDNLVAGDAPVEIFGCNGGANQRWNATPAGELRVYDGTRCLDVTNGGTAGGTRVIQWECNGGANQQFRLNADGTITAVQSGQCLDVSGGGSAPGTAIIIWPCHRAANQIWSRG</sequence>
<dbReference type="PANTHER" id="PTHR11452">
    <property type="entry name" value="ALPHA-GALACTOSIDASE/ALPHA-N-ACETYLGALACTOSAMINIDASE"/>
    <property type="match status" value="1"/>
</dbReference>
<feature type="signal peptide" evidence="6">
    <location>
        <begin position="1"/>
        <end position="26"/>
    </location>
</feature>
<dbReference type="SUPFAM" id="SSF51445">
    <property type="entry name" value="(Trans)glycosidases"/>
    <property type="match status" value="1"/>
</dbReference>
<accession>U5VXU7</accession>
<dbReference type="FunFam" id="3.20.20.70:FF:000197">
    <property type="entry name" value="Alpha-galactosidase"/>
    <property type="match status" value="1"/>
</dbReference>
<dbReference type="Gene3D" id="2.80.10.50">
    <property type="match status" value="1"/>
</dbReference>
<evidence type="ECO:0000256" key="2">
    <source>
        <dbReference type="ARBA" id="ARBA00022729"/>
    </source>
</evidence>
<dbReference type="EC" id="3.2.1.22" evidence="5"/>
<dbReference type="SUPFAM" id="SSF51011">
    <property type="entry name" value="Glycosyl hydrolase domain"/>
    <property type="match status" value="1"/>
</dbReference>
<evidence type="ECO:0000313" key="8">
    <source>
        <dbReference type="EMBL" id="AGZ41699.1"/>
    </source>
</evidence>
<evidence type="ECO:0000256" key="1">
    <source>
        <dbReference type="ARBA" id="ARBA00009743"/>
    </source>
</evidence>
<dbReference type="SUPFAM" id="SSF50370">
    <property type="entry name" value="Ricin B-like lectins"/>
    <property type="match status" value="1"/>
</dbReference>
<dbReference type="PROSITE" id="PS50231">
    <property type="entry name" value="RICIN_B_LECTIN"/>
    <property type="match status" value="1"/>
</dbReference>
<dbReference type="Pfam" id="PF00652">
    <property type="entry name" value="Ricin_B_lectin"/>
    <property type="match status" value="1"/>
</dbReference>
<dbReference type="InterPro" id="IPR041233">
    <property type="entry name" value="Melibiase_C"/>
</dbReference>
<dbReference type="eggNOG" id="COG3345">
    <property type="taxonomic scope" value="Bacteria"/>
</dbReference>
<evidence type="ECO:0000313" key="9">
    <source>
        <dbReference type="Proteomes" id="UP000017746"/>
    </source>
</evidence>
<dbReference type="Pfam" id="PF16499">
    <property type="entry name" value="Melibiase_2"/>
    <property type="match status" value="1"/>
</dbReference>
<name>U5VXU7_9ACTN</name>
<dbReference type="NCBIfam" id="NF035930">
    <property type="entry name" value="lectin_2"/>
    <property type="match status" value="1"/>
</dbReference>
<gene>
    <name evidence="8" type="ORF">AFR_17105</name>
</gene>
<keyword evidence="2 6" id="KW-0732">Signal</keyword>
<dbReference type="InterPro" id="IPR013780">
    <property type="entry name" value="Glyco_hydro_b"/>
</dbReference>
<proteinExistence type="inferred from homology"/>
<dbReference type="STRING" id="1246995.AFR_17105"/>
<dbReference type="InterPro" id="IPR002241">
    <property type="entry name" value="Glyco_hydro_27"/>
</dbReference>
<reference evidence="8 9" key="1">
    <citation type="journal article" date="2014" name="J. Biotechnol.">
        <title>Complete genome sequence of the actinobacterium Actinoplanes friuliensis HAG 010964, producer of the lipopeptide antibiotic friulimycin.</title>
        <authorList>
            <person name="Ruckert C."/>
            <person name="Szczepanowski R."/>
            <person name="Albersmeier A."/>
            <person name="Goesmann A."/>
            <person name="Fischer N."/>
            <person name="Steinkamper A."/>
            <person name="Puhler A."/>
            <person name="Biener R."/>
            <person name="Schwartz D."/>
            <person name="Kalinowski J."/>
        </authorList>
    </citation>
    <scope>NUCLEOTIDE SEQUENCE [LARGE SCALE GENOMIC DNA]</scope>
    <source>
        <strain evidence="8 9">DSM 7358</strain>
    </source>
</reference>
<dbReference type="Gene3D" id="3.20.20.70">
    <property type="entry name" value="Aldolase class I"/>
    <property type="match status" value="1"/>
</dbReference>
<dbReference type="EMBL" id="CP006272">
    <property type="protein sequence ID" value="AGZ41699.1"/>
    <property type="molecule type" value="Genomic_DNA"/>
</dbReference>
<dbReference type="InterPro" id="IPR000772">
    <property type="entry name" value="Ricin_B_lectin"/>
</dbReference>
<evidence type="ECO:0000256" key="5">
    <source>
        <dbReference type="RuleBase" id="RU361168"/>
    </source>
</evidence>
<dbReference type="SMART" id="SM00458">
    <property type="entry name" value="RICIN"/>
    <property type="match status" value="1"/>
</dbReference>